<dbReference type="FunFam" id="1.25.40.10:FF:000682">
    <property type="entry name" value="Pentatricopeptide repeat-containing protein At3g16610"/>
    <property type="match status" value="1"/>
</dbReference>
<feature type="repeat" description="PPR" evidence="2">
    <location>
        <begin position="324"/>
        <end position="358"/>
    </location>
</feature>
<dbReference type="Proteomes" id="UP000825729">
    <property type="component" value="Unassembled WGS sequence"/>
</dbReference>
<evidence type="ECO:0000313" key="5">
    <source>
        <dbReference type="Proteomes" id="UP000825729"/>
    </source>
</evidence>
<accession>A0AAV7EHB8</accession>
<keyword evidence="5" id="KW-1185">Reference proteome</keyword>
<dbReference type="Pfam" id="PF01535">
    <property type="entry name" value="PPR"/>
    <property type="match status" value="1"/>
</dbReference>
<evidence type="ECO:0000313" key="4">
    <source>
        <dbReference type="EMBL" id="KAG9448069.1"/>
    </source>
</evidence>
<feature type="domain" description="DYW" evidence="3">
    <location>
        <begin position="539"/>
        <end position="631"/>
    </location>
</feature>
<dbReference type="EMBL" id="JAINDJ010000005">
    <property type="protein sequence ID" value="KAG9448069.1"/>
    <property type="molecule type" value="Genomic_DNA"/>
</dbReference>
<dbReference type="InterPro" id="IPR011990">
    <property type="entry name" value="TPR-like_helical_dom_sf"/>
</dbReference>
<dbReference type="FunFam" id="1.25.40.10:FF:001050">
    <property type="entry name" value="Pentatricopeptide repeat-containing protein At2g33760"/>
    <property type="match status" value="1"/>
</dbReference>
<dbReference type="FunFam" id="1.25.40.10:FF:000231">
    <property type="entry name" value="Pentatricopeptide repeat-containing protein chloroplastic"/>
    <property type="match status" value="1"/>
</dbReference>
<gene>
    <name evidence="4" type="ORF">H6P81_014197</name>
</gene>
<sequence>MLPSAGSVSRFLVVSVKIVLPSPLQTKRSLNVYCSVRHSHFNNSCTKSVGCGEDNTDINYASLLQSCISKRAVDPGKQIHARLLHIGSAFNPVLGTKLVNLYSTCNCLCDAHKLFDKIPNQSVFLWNVLIRGYAWNGPQEVAVSLYYEMLKCGLKPDNFTFPFVLKACSTLSALQEGREIHEHVVRSGWESDVFVGAALIDMYAKCGCVNSSREVFDKITERDVVLWNSMIATYSQNGHPSEAIALFLDMNSLGFQPTEATLVTVISAAANLTNLPQGREIHGFSWRRKLDPFGKVKTALVDLYAKCGSLAAARRLFENLDEKRVVSWNAMIAGYAMHGHAAEALALFEEMKWDGFLPDHITFVGVLSACSHGGLIDKGWEYFKLMTRDYSIEPKVQHYTCMVDLLGHSGKLDEAYNLITGMCIPPDSGVWGALLNSCKLHKNVELAEIALQRLIVLEPDDAGNYVLLSNIYAQSGKWDKVAKVRKEMTGRGLKKSIACSWIEVKNKVHGFLVGDLSHPQSNDIYAEMERLGGLLKEAGYVPNTEPVFHDVEDDEKMNMVNSHSERLAIAFGLISTPPGTRLAVTKNLRVCDDCHVAIKFISKIVGREIVVRDVNRYHHFRNGECSCGDYW</sequence>
<feature type="repeat" description="PPR" evidence="2">
    <location>
        <begin position="122"/>
        <end position="156"/>
    </location>
</feature>
<dbReference type="Pfam" id="PF14432">
    <property type="entry name" value="DYW_deaminase"/>
    <property type="match status" value="1"/>
</dbReference>
<protein>
    <recommendedName>
        <fullName evidence="3">DYW domain-containing protein</fullName>
    </recommendedName>
</protein>
<feature type="repeat" description="PPR" evidence="2">
    <location>
        <begin position="461"/>
        <end position="495"/>
    </location>
</feature>
<proteinExistence type="predicted"/>
<dbReference type="Pfam" id="PF13041">
    <property type="entry name" value="PPR_2"/>
    <property type="match status" value="3"/>
</dbReference>
<dbReference type="Gene3D" id="1.25.40.10">
    <property type="entry name" value="Tetratricopeptide repeat domain"/>
    <property type="match status" value="3"/>
</dbReference>
<dbReference type="PROSITE" id="PS51375">
    <property type="entry name" value="PPR"/>
    <property type="match status" value="4"/>
</dbReference>
<keyword evidence="1" id="KW-0677">Repeat</keyword>
<evidence type="ECO:0000259" key="3">
    <source>
        <dbReference type="Pfam" id="PF14432"/>
    </source>
</evidence>
<dbReference type="PANTHER" id="PTHR47926:SF470">
    <property type="entry name" value="DYW DOMAIN-CONTAINING PROTEIN"/>
    <property type="match status" value="1"/>
</dbReference>
<dbReference type="NCBIfam" id="TIGR00756">
    <property type="entry name" value="PPR"/>
    <property type="match status" value="4"/>
</dbReference>
<evidence type="ECO:0000256" key="2">
    <source>
        <dbReference type="PROSITE-ProRule" id="PRU00708"/>
    </source>
</evidence>
<dbReference type="InterPro" id="IPR046849">
    <property type="entry name" value="E2_motif"/>
</dbReference>
<comment type="caution">
    <text evidence="4">The sequence shown here is derived from an EMBL/GenBank/DDBJ whole genome shotgun (WGS) entry which is preliminary data.</text>
</comment>
<organism evidence="4 5">
    <name type="scientific">Aristolochia fimbriata</name>
    <name type="common">White veined hardy Dutchman's pipe vine</name>
    <dbReference type="NCBI Taxonomy" id="158543"/>
    <lineage>
        <taxon>Eukaryota</taxon>
        <taxon>Viridiplantae</taxon>
        <taxon>Streptophyta</taxon>
        <taxon>Embryophyta</taxon>
        <taxon>Tracheophyta</taxon>
        <taxon>Spermatophyta</taxon>
        <taxon>Magnoliopsida</taxon>
        <taxon>Magnoliidae</taxon>
        <taxon>Piperales</taxon>
        <taxon>Aristolochiaceae</taxon>
        <taxon>Aristolochia</taxon>
    </lineage>
</organism>
<dbReference type="InterPro" id="IPR032867">
    <property type="entry name" value="DYW_dom"/>
</dbReference>
<evidence type="ECO:0000256" key="1">
    <source>
        <dbReference type="ARBA" id="ARBA00022737"/>
    </source>
</evidence>
<dbReference type="GO" id="GO:0009451">
    <property type="term" value="P:RNA modification"/>
    <property type="evidence" value="ECO:0007669"/>
    <property type="project" value="InterPro"/>
</dbReference>
<dbReference type="Pfam" id="PF20430">
    <property type="entry name" value="Eplus_motif"/>
    <property type="match status" value="1"/>
</dbReference>
<dbReference type="AlphaFoldDB" id="A0AAV7EHB8"/>
<dbReference type="GO" id="GO:0031425">
    <property type="term" value="P:chloroplast RNA processing"/>
    <property type="evidence" value="ECO:0007669"/>
    <property type="project" value="UniProtKB-ARBA"/>
</dbReference>
<name>A0AAV7EHB8_ARIFI</name>
<dbReference type="GO" id="GO:0003723">
    <property type="term" value="F:RNA binding"/>
    <property type="evidence" value="ECO:0007669"/>
    <property type="project" value="InterPro"/>
</dbReference>
<dbReference type="GO" id="GO:0008270">
    <property type="term" value="F:zinc ion binding"/>
    <property type="evidence" value="ECO:0007669"/>
    <property type="project" value="InterPro"/>
</dbReference>
<dbReference type="SUPFAM" id="SSF48452">
    <property type="entry name" value="TPR-like"/>
    <property type="match status" value="1"/>
</dbReference>
<feature type="repeat" description="PPR" evidence="2">
    <location>
        <begin position="223"/>
        <end position="257"/>
    </location>
</feature>
<dbReference type="InterPro" id="IPR046960">
    <property type="entry name" value="PPR_At4g14850-like_plant"/>
</dbReference>
<dbReference type="InterPro" id="IPR002885">
    <property type="entry name" value="PPR_rpt"/>
</dbReference>
<dbReference type="PANTHER" id="PTHR47926">
    <property type="entry name" value="PENTATRICOPEPTIDE REPEAT-CONTAINING PROTEIN"/>
    <property type="match status" value="1"/>
</dbReference>
<dbReference type="Pfam" id="PF20431">
    <property type="entry name" value="E_motif"/>
    <property type="match status" value="1"/>
</dbReference>
<dbReference type="InterPro" id="IPR046848">
    <property type="entry name" value="E_motif"/>
</dbReference>
<reference evidence="4 5" key="1">
    <citation type="submission" date="2021-07" db="EMBL/GenBank/DDBJ databases">
        <title>The Aristolochia fimbriata genome: insights into angiosperm evolution, floral development and chemical biosynthesis.</title>
        <authorList>
            <person name="Jiao Y."/>
        </authorList>
    </citation>
    <scope>NUCLEOTIDE SEQUENCE [LARGE SCALE GENOMIC DNA]</scope>
    <source>
        <strain evidence="4">IBCAS-2021</strain>
        <tissue evidence="4">Leaf</tissue>
    </source>
</reference>